<dbReference type="GeneID" id="66301003"/>
<gene>
    <name evidence="6" type="ORF">CCH01_06410</name>
</gene>
<dbReference type="PROSITE" id="PS51464">
    <property type="entry name" value="SIS"/>
    <property type="match status" value="1"/>
</dbReference>
<dbReference type="PANTHER" id="PTHR30514:SF1">
    <property type="entry name" value="HTH-TYPE TRANSCRIPTIONAL REGULATOR HEXR-RELATED"/>
    <property type="match status" value="1"/>
</dbReference>
<dbReference type="InterPro" id="IPR047640">
    <property type="entry name" value="RpiR-like"/>
</dbReference>
<dbReference type="GO" id="GO:0003700">
    <property type="term" value="F:DNA-binding transcription factor activity"/>
    <property type="evidence" value="ECO:0007669"/>
    <property type="project" value="InterPro"/>
</dbReference>
<evidence type="ECO:0000259" key="4">
    <source>
        <dbReference type="PROSITE" id="PS51071"/>
    </source>
</evidence>
<evidence type="ECO:0000259" key="5">
    <source>
        <dbReference type="PROSITE" id="PS51464"/>
    </source>
</evidence>
<dbReference type="InterPro" id="IPR036388">
    <property type="entry name" value="WH-like_DNA-bd_sf"/>
</dbReference>
<dbReference type="GO" id="GO:0097367">
    <property type="term" value="F:carbohydrate derivative binding"/>
    <property type="evidence" value="ECO:0007669"/>
    <property type="project" value="InterPro"/>
</dbReference>
<keyword evidence="2" id="KW-0238">DNA-binding</keyword>
<evidence type="ECO:0000313" key="7">
    <source>
        <dbReference type="Proteomes" id="UP000190476"/>
    </source>
</evidence>
<evidence type="ECO:0000256" key="2">
    <source>
        <dbReference type="ARBA" id="ARBA00023125"/>
    </source>
</evidence>
<dbReference type="OrthoDB" id="3684496at2"/>
<keyword evidence="3" id="KW-0804">Transcription</keyword>
<evidence type="ECO:0000256" key="3">
    <source>
        <dbReference type="ARBA" id="ARBA00023163"/>
    </source>
</evidence>
<dbReference type="InterPro" id="IPR009057">
    <property type="entry name" value="Homeodomain-like_sf"/>
</dbReference>
<dbReference type="PANTHER" id="PTHR30514">
    <property type="entry name" value="GLUCOKINASE"/>
    <property type="match status" value="1"/>
</dbReference>
<dbReference type="PROSITE" id="PS51071">
    <property type="entry name" value="HTH_RPIR"/>
    <property type="match status" value="1"/>
</dbReference>
<dbReference type="CDD" id="cd05013">
    <property type="entry name" value="SIS_RpiR"/>
    <property type="match status" value="1"/>
</dbReference>
<dbReference type="Gene3D" id="1.10.10.10">
    <property type="entry name" value="Winged helix-like DNA-binding domain superfamily/Winged helix DNA-binding domain"/>
    <property type="match status" value="1"/>
</dbReference>
<keyword evidence="7" id="KW-1185">Reference proteome</keyword>
<sequence length="282" mass="31903">MNILKQLNFPEFKVTKSDRQLIKYIKENKEAVIYKSISEIANDNNIGEATVTRFTKKMGFLGFQDFKVTLATEISNKSTKRIINNNIDNNESVEETSKKLLQCNIDVLQQTNELINFKDIHICSEYIKEASRVYFFGIGYSGIIALDSNYKFMRIGVNSCSYQDSHTIMMMASIANKDDLVIAISHTGETDEIIKAVNLVKENGCKVISITQDKPSRLKDVSDINLSYVSAESIFETGAVSSKLAQIYLIDLVYTQVVKDMDTTAIERKVRTTEAIDQLRNV</sequence>
<dbReference type="Gene3D" id="3.40.50.10490">
    <property type="entry name" value="Glucose-6-phosphate isomerase like protein, domain 1"/>
    <property type="match status" value="1"/>
</dbReference>
<dbReference type="SUPFAM" id="SSF46689">
    <property type="entry name" value="Homeodomain-like"/>
    <property type="match status" value="1"/>
</dbReference>
<organism evidence="6 7">
    <name type="scientific">Clostridium chauvoei JF4335</name>
    <dbReference type="NCBI Taxonomy" id="1351755"/>
    <lineage>
        <taxon>Bacteria</taxon>
        <taxon>Bacillati</taxon>
        <taxon>Bacillota</taxon>
        <taxon>Clostridia</taxon>
        <taxon>Eubacteriales</taxon>
        <taxon>Clostridiaceae</taxon>
        <taxon>Clostridium</taxon>
    </lineage>
</organism>
<proteinExistence type="predicted"/>
<evidence type="ECO:0000313" key="6">
    <source>
        <dbReference type="EMBL" id="SLK14352.1"/>
    </source>
</evidence>
<dbReference type="RefSeq" id="WP_079481159.1">
    <property type="nucleotide sequence ID" value="NZ_CBML010000006.1"/>
</dbReference>
<feature type="domain" description="HTH rpiR-type" evidence="4">
    <location>
        <begin position="1"/>
        <end position="77"/>
    </location>
</feature>
<accession>A0A1U6J294</accession>
<dbReference type="AlphaFoldDB" id="A0A1U6J294"/>
<dbReference type="InterPro" id="IPR035472">
    <property type="entry name" value="RpiR-like_SIS"/>
</dbReference>
<dbReference type="InterPro" id="IPR046348">
    <property type="entry name" value="SIS_dom_sf"/>
</dbReference>
<feature type="domain" description="SIS" evidence="5">
    <location>
        <begin position="123"/>
        <end position="263"/>
    </location>
</feature>
<dbReference type="InterPro" id="IPR000281">
    <property type="entry name" value="HTH_RpiR"/>
</dbReference>
<dbReference type="Proteomes" id="UP000190476">
    <property type="component" value="Chromosome I"/>
</dbReference>
<dbReference type="InterPro" id="IPR001347">
    <property type="entry name" value="SIS_dom"/>
</dbReference>
<dbReference type="EMBL" id="LT799839">
    <property type="protein sequence ID" value="SLK14352.1"/>
    <property type="molecule type" value="Genomic_DNA"/>
</dbReference>
<reference evidence="7" key="1">
    <citation type="submission" date="2017-03" db="EMBL/GenBank/DDBJ databases">
        <authorList>
            <person name="Falquet L."/>
            <person name="Falquet L."/>
        </authorList>
    </citation>
    <scope>NUCLEOTIDE SEQUENCE [LARGE SCALE GENOMIC DNA]</scope>
</reference>
<protein>
    <submittedName>
        <fullName evidence="6">Putative SIS domain protein</fullName>
    </submittedName>
</protein>
<dbReference type="GO" id="GO:1901135">
    <property type="term" value="P:carbohydrate derivative metabolic process"/>
    <property type="evidence" value="ECO:0007669"/>
    <property type="project" value="InterPro"/>
</dbReference>
<dbReference type="STRING" id="1351755.CCH01_06410"/>
<name>A0A1U6J294_9CLOT</name>
<dbReference type="Pfam" id="PF01418">
    <property type="entry name" value="HTH_6"/>
    <property type="match status" value="1"/>
</dbReference>
<keyword evidence="1" id="KW-0805">Transcription regulation</keyword>
<dbReference type="GO" id="GO:0003677">
    <property type="term" value="F:DNA binding"/>
    <property type="evidence" value="ECO:0007669"/>
    <property type="project" value="UniProtKB-KW"/>
</dbReference>
<dbReference type="SUPFAM" id="SSF53697">
    <property type="entry name" value="SIS domain"/>
    <property type="match status" value="1"/>
</dbReference>
<evidence type="ECO:0000256" key="1">
    <source>
        <dbReference type="ARBA" id="ARBA00023015"/>
    </source>
</evidence>
<dbReference type="Pfam" id="PF01380">
    <property type="entry name" value="SIS"/>
    <property type="match status" value="1"/>
</dbReference>